<dbReference type="AlphaFoldDB" id="A0A914QP42"/>
<dbReference type="SMART" id="SM00369">
    <property type="entry name" value="LRR_TYP"/>
    <property type="match status" value="7"/>
</dbReference>
<evidence type="ECO:0000256" key="3">
    <source>
        <dbReference type="ARBA" id="ARBA00022737"/>
    </source>
</evidence>
<keyword evidence="3" id="KW-0677">Repeat</keyword>
<keyword evidence="5" id="KW-1133">Transmembrane helix</keyword>
<dbReference type="InterPro" id="IPR001611">
    <property type="entry name" value="Leu-rich_rpt"/>
</dbReference>
<reference evidence="8" key="1">
    <citation type="submission" date="2022-11" db="UniProtKB">
        <authorList>
            <consortium name="WormBaseParasite"/>
        </authorList>
    </citation>
    <scope>IDENTIFICATION</scope>
</reference>
<dbReference type="InterPro" id="IPR000483">
    <property type="entry name" value="Cys-rich_flank_reg_C"/>
</dbReference>
<feature type="compositionally biased region" description="Basic and acidic residues" evidence="4">
    <location>
        <begin position="507"/>
        <end position="518"/>
    </location>
</feature>
<evidence type="ECO:0000259" key="6">
    <source>
        <dbReference type="SMART" id="SM00082"/>
    </source>
</evidence>
<dbReference type="PANTHER" id="PTHR24366">
    <property type="entry name" value="IG(IMMUNOGLOBULIN) AND LRR(LEUCINE RICH REPEAT) DOMAINS"/>
    <property type="match status" value="1"/>
</dbReference>
<dbReference type="PROSITE" id="PS51450">
    <property type="entry name" value="LRR"/>
    <property type="match status" value="3"/>
</dbReference>
<name>A0A914QP42_9BILA</name>
<keyword evidence="5" id="KW-0812">Transmembrane</keyword>
<dbReference type="FunFam" id="3.80.10.10:FF:001164">
    <property type="entry name" value="GH01279p"/>
    <property type="match status" value="1"/>
</dbReference>
<evidence type="ECO:0000256" key="5">
    <source>
        <dbReference type="SAM" id="Phobius"/>
    </source>
</evidence>
<keyword evidence="2" id="KW-0732">Signal</keyword>
<feature type="region of interest" description="Disordered" evidence="4">
    <location>
        <begin position="491"/>
        <end position="518"/>
    </location>
</feature>
<accession>A0A914QP42</accession>
<feature type="domain" description="LRRCT" evidence="6">
    <location>
        <begin position="389"/>
        <end position="434"/>
    </location>
</feature>
<feature type="region of interest" description="Disordered" evidence="4">
    <location>
        <begin position="1"/>
        <end position="49"/>
    </location>
</feature>
<evidence type="ECO:0000313" key="7">
    <source>
        <dbReference type="Proteomes" id="UP000887578"/>
    </source>
</evidence>
<dbReference type="Gene3D" id="3.80.10.10">
    <property type="entry name" value="Ribonuclease Inhibitor"/>
    <property type="match status" value="3"/>
</dbReference>
<dbReference type="SMART" id="SM00365">
    <property type="entry name" value="LRR_SD22"/>
    <property type="match status" value="4"/>
</dbReference>
<keyword evidence="5" id="KW-0472">Membrane</keyword>
<dbReference type="Pfam" id="PF13855">
    <property type="entry name" value="LRR_8"/>
    <property type="match status" value="2"/>
</dbReference>
<evidence type="ECO:0000313" key="8">
    <source>
        <dbReference type="WBParaSite" id="PDA_v2.g5458.t1"/>
    </source>
</evidence>
<feature type="compositionally biased region" description="Acidic residues" evidence="4">
    <location>
        <begin position="18"/>
        <end position="33"/>
    </location>
</feature>
<dbReference type="InterPro" id="IPR032675">
    <property type="entry name" value="LRR_dom_sf"/>
</dbReference>
<organism evidence="7 8">
    <name type="scientific">Panagrolaimus davidi</name>
    <dbReference type="NCBI Taxonomy" id="227884"/>
    <lineage>
        <taxon>Eukaryota</taxon>
        <taxon>Metazoa</taxon>
        <taxon>Ecdysozoa</taxon>
        <taxon>Nematoda</taxon>
        <taxon>Chromadorea</taxon>
        <taxon>Rhabditida</taxon>
        <taxon>Tylenchina</taxon>
        <taxon>Panagrolaimomorpha</taxon>
        <taxon>Panagrolaimoidea</taxon>
        <taxon>Panagrolaimidae</taxon>
        <taxon>Panagrolaimus</taxon>
    </lineage>
</organism>
<evidence type="ECO:0000256" key="4">
    <source>
        <dbReference type="SAM" id="MobiDB-lite"/>
    </source>
</evidence>
<evidence type="ECO:0000256" key="1">
    <source>
        <dbReference type="ARBA" id="ARBA00022614"/>
    </source>
</evidence>
<keyword evidence="7" id="KW-1185">Reference proteome</keyword>
<dbReference type="PANTHER" id="PTHR24366:SF96">
    <property type="entry name" value="LEUCINE RICH REPEAT CONTAINING 53"/>
    <property type="match status" value="1"/>
</dbReference>
<sequence>MRLLRKNKKDKDENAIDASDEADAQEDSDEEEDPPKKKTIKKSSKKNSDSSEEVNDFLYVCIKNEKDSLCKCDVVDTLNCENQDLTETDVFVRHDGSFTAKYVNFKNNDIKKLEYRAILPGMDYEVEDLDFSNNKISKIEDKSFDAFENLSKLHLSSNRLKTISNGYLTKKVGKSLHQLFLDDNEIKKIPANAFVNLKNLTKLVLDGNIGLKLSKDIFPAALSNLEILSLDRCNISLEDLNDDVFQNLKNLKTLSLRNNPITAIPKAINAIPNLEALDLSGTEITEFNTDKITSDHNLTEIRVTNAKFLYTISECAFCGLPNLKIVDLSNNTQLYNINENAFGAIENKKDSKYVIATLKEFDINNCNFSALPEKLLDWTKIEKLNVYGNPFKCDCDLAWLVNDKNIHFDTNPKCAEPATLKGIVFSNVTNFVCEGKTSASSGSSSVMWAFVLFLTVVGLVGGFLLYTRRVRVTNVLYHPEVPQMGYSNLTTEQRHPNQHEDEEELQGDFHPRSDAIPV</sequence>
<dbReference type="Proteomes" id="UP000887578">
    <property type="component" value="Unplaced"/>
</dbReference>
<dbReference type="WBParaSite" id="PDA_v2.g5458.t1">
    <property type="protein sequence ID" value="PDA_v2.g5458.t1"/>
    <property type="gene ID" value="PDA_v2.g5458"/>
</dbReference>
<protein>
    <submittedName>
        <fullName evidence="8">LRRCT domain-containing protein</fullName>
    </submittedName>
</protein>
<feature type="transmembrane region" description="Helical" evidence="5">
    <location>
        <begin position="446"/>
        <end position="466"/>
    </location>
</feature>
<dbReference type="SUPFAM" id="SSF52058">
    <property type="entry name" value="L domain-like"/>
    <property type="match status" value="1"/>
</dbReference>
<keyword evidence="1" id="KW-0433">Leucine-rich repeat</keyword>
<evidence type="ECO:0000256" key="2">
    <source>
        <dbReference type="ARBA" id="ARBA00022729"/>
    </source>
</evidence>
<dbReference type="InterPro" id="IPR003591">
    <property type="entry name" value="Leu-rich_rpt_typical-subtyp"/>
</dbReference>
<proteinExistence type="predicted"/>
<dbReference type="SMART" id="SM00082">
    <property type="entry name" value="LRRCT"/>
    <property type="match status" value="1"/>
</dbReference>